<dbReference type="Proteomes" id="UP000214344">
    <property type="component" value="Segment"/>
</dbReference>
<keyword evidence="5" id="KW-0261">Viral envelope protein</keyword>
<reference evidence="4" key="2">
    <citation type="submission" date="2006-07" db="EMBL/GenBank/DDBJ databases">
        <authorList>
            <person name="Zhang C.-X."/>
            <person name="Yang Z.-N."/>
            <person name="Ma X.-C."/>
            <person name="Xiao Q."/>
        </authorList>
    </citation>
    <scope>NUCLEOTIDE SEQUENCE</scope>
    <source>
        <strain evidence="4">A1</strain>
    </source>
</reference>
<reference evidence="6" key="5">
    <citation type="submission" date="2021-06" db="EMBL/GenBank/DDBJ databases">
        <authorList>
            <person name="Xiao Q."/>
            <person name="Zhang X.X."/>
            <person name="Tang M.J."/>
        </authorList>
    </citation>
    <scope>NUCLEOTIDE SEQUENCE</scope>
    <source>
        <strain evidence="6">QF4</strain>
    </source>
</reference>
<dbReference type="KEGG" id="vg:5176479"/>
<feature type="domain" description="Polysaccharide lyase 8 N-terminal alpha-helical" evidence="3">
    <location>
        <begin position="50"/>
        <end position="259"/>
    </location>
</feature>
<evidence type="ECO:0000256" key="1">
    <source>
        <dbReference type="SAM" id="Phobius"/>
    </source>
</evidence>
<dbReference type="EMBL" id="MZ394738">
    <property type="protein sequence ID" value="QWV59683.1"/>
    <property type="molecule type" value="Genomic_DNA"/>
</dbReference>
<keyword evidence="5" id="KW-0946">Virion</keyword>
<reference evidence="4 7" key="1">
    <citation type="journal article" date="2006" name="J. Microbiol.">
        <title>Morphological, phylogenetic and biological characteristics of Ectropis obliqua single-nucleocapsid nucleopolyhedrovirus.</title>
        <authorList>
            <person name="Ma X.C."/>
            <person name="Xu H.J."/>
            <person name="Tang M.J."/>
            <person name="Xiao Q."/>
            <person name="Hong J."/>
            <person name="Zhang C.X."/>
        </authorList>
    </citation>
    <scope>NUCLEOTIDE SEQUENCE [LARGE SCALE GENOMIC DNA]</scope>
    <source>
        <strain evidence="4 7">A1</strain>
    </source>
</reference>
<gene>
    <name evidence="6" type="ORF">QF4000097</name>
    <name evidence="5" type="ORF">wdlz-06GM59</name>
</gene>
<keyword evidence="7" id="KW-1185">Reference proteome</keyword>
<feature type="domain" description="Baculovirus ODV-E66 C-terminal" evidence="2">
    <location>
        <begin position="280"/>
        <end position="613"/>
    </location>
</feature>
<accession>A0EYV1</accession>
<dbReference type="EMBL" id="KC960018">
    <property type="protein sequence ID" value="AGS47904.1"/>
    <property type="molecule type" value="Genomic_DNA"/>
</dbReference>
<dbReference type="InterPro" id="IPR012970">
    <property type="entry name" value="Lyase_8_alpha_N"/>
</dbReference>
<reference evidence="4 7" key="3">
    <citation type="journal article" date="2007" name="Virology">
        <title>Genome sequence and organization of a nucleopolyhedrovirus that infects the tea looper caterpillar, Ectropis obliqua.</title>
        <authorList>
            <person name="Ma X.C."/>
            <person name="Shang J.Y."/>
            <person name="Yang Z.N."/>
            <person name="Bao Y.Y."/>
            <person name="Xiao Q."/>
            <person name="Zhang C.X."/>
        </authorList>
    </citation>
    <scope>NUCLEOTIDE SEQUENCE [LARGE SCALE GENOMIC DNA]</scope>
    <source>
        <strain evidence="4 7">A1</strain>
    </source>
</reference>
<organism evidence="4 7">
    <name type="scientific">Ectropis obliqua nucleopolyhedrovirus</name>
    <dbReference type="NCBI Taxonomy" id="59376"/>
    <lineage>
        <taxon>Viruses</taxon>
        <taxon>Viruses incertae sedis</taxon>
        <taxon>Naldaviricetes</taxon>
        <taxon>Lefavirales</taxon>
        <taxon>Baculoviridae</taxon>
        <taxon>Alphabaculovirus</taxon>
        <taxon>Alphabaculovirus ecobliquae</taxon>
    </lineage>
</organism>
<dbReference type="Pfam" id="PF08124">
    <property type="entry name" value="Lyase_8_N"/>
    <property type="match status" value="1"/>
</dbReference>
<dbReference type="InterPro" id="IPR006934">
    <property type="entry name" value="ODV-E66_C_baculovirus"/>
</dbReference>
<dbReference type="InterPro" id="IPR043082">
    <property type="entry name" value="Baculo_ODV-E66_core"/>
</dbReference>
<evidence type="ECO:0000313" key="5">
    <source>
        <dbReference type="EMBL" id="AGS47904.1"/>
    </source>
</evidence>
<evidence type="ECO:0000313" key="6">
    <source>
        <dbReference type="EMBL" id="QWV59683.1"/>
    </source>
</evidence>
<evidence type="ECO:0000259" key="3">
    <source>
        <dbReference type="Pfam" id="PF08124"/>
    </source>
</evidence>
<evidence type="ECO:0000259" key="2">
    <source>
        <dbReference type="Pfam" id="PF04850"/>
    </source>
</evidence>
<protein>
    <submittedName>
        <fullName evidence="5">Occlusion-derived virus envelope protein E66</fullName>
    </submittedName>
    <submittedName>
        <fullName evidence="4">Odv-e66b</fullName>
    </submittedName>
</protein>
<keyword evidence="1" id="KW-0812">Transmembrane</keyword>
<evidence type="ECO:0000313" key="7">
    <source>
        <dbReference type="Proteomes" id="UP000214344"/>
    </source>
</evidence>
<dbReference type="OrthoDB" id="1386at10239"/>
<sequence>MDTTISIFIIVAIVLVVLYFLLFSLPNNPFVPGRPSKKGYGLQQFENYYLTTLNEKFAQKAEKIANPTRAWVNDGNIFQGLQPWETPIDFGIAMHTLIGYGVRFRTPTDSLFLDAGLAANLYNAIVRLHQVLPYPPPNNSAPWGPTTDWYHFAITMPEALENTAIVLRGYYNIDQMVTHILNYYLPEPTWSLNWRRTAGNAMRMGLPYIYGQLLRGYTFGQIQQETEVAYVINLIRFALVAEGDGIHFDYVYFDHTDVRAYGYLINSFFTFSYYDYLFDDVVNMNNLYNAINVIGCSKGYTNPAILARQGSNWSEVIGTFLDYKNEVVSADLSKILTIRTNDFFGSVVGQAPDVAYYEADENNSNHAPLWAMCRKIWANDGDVIRYRSNNLGIESGIILVGNLNGITNVPSTGPSTSSFHPTIAETAICTTTNVGLMAMHVRFEELNIEFESYTFYHPNGMLQLYKNVRTLTPITANARCVIITKDLSVQTAWSAVSNFITSNKITAKQHGILNDSYGFSNFALRALPDLNMQSVEQLISADRINEGTGKICYSLLVEDTAATDDTVITKMAENVYTVRNDGGRFECVYAFPIVIVKDNETKEVSINDALSTSTHNHLLNMDKVSTALNYVSLTIEDLVSSNIKQIGDYFNFQNRHQNQFKFRFL</sequence>
<name>A0EYV1_9ABAC</name>
<proteinExistence type="predicted"/>
<dbReference type="RefSeq" id="YP_874241.1">
    <property type="nucleotide sequence ID" value="NC_008586.1"/>
</dbReference>
<dbReference type="Pfam" id="PF04850">
    <property type="entry name" value="Baculo_E66"/>
    <property type="match status" value="1"/>
</dbReference>
<feature type="transmembrane region" description="Helical" evidence="1">
    <location>
        <begin position="7"/>
        <end position="25"/>
    </location>
</feature>
<dbReference type="InterPro" id="IPR008929">
    <property type="entry name" value="Chondroitin_lyas"/>
</dbReference>
<evidence type="ECO:0000313" key="4">
    <source>
        <dbReference type="EMBL" id="ABI35731.1"/>
    </source>
</evidence>
<keyword evidence="1" id="KW-1133">Transmembrane helix</keyword>
<dbReference type="GO" id="GO:0019031">
    <property type="term" value="C:viral envelope"/>
    <property type="evidence" value="ECO:0007669"/>
    <property type="project" value="UniProtKB-KW"/>
</dbReference>
<reference evidence="5" key="4">
    <citation type="submission" date="2013-04" db="EMBL/GenBank/DDBJ databases">
        <authorList>
            <person name="Chen J."/>
            <person name="Hu Y."/>
            <person name="Yin Y."/>
            <person name="Wang B."/>
            <person name="Zhu Y."/>
        </authorList>
    </citation>
    <scope>NUCLEOTIDE SEQUENCE</scope>
    <source>
        <strain evidence="5">Unioasis 1</strain>
    </source>
</reference>
<dbReference type="Gene3D" id="2.70.98.100">
    <property type="entry name" value="Baculovirus E66 occlusion-derived virus envelope protein, domain 2"/>
    <property type="match status" value="1"/>
</dbReference>
<keyword evidence="1" id="KW-0472">Membrane</keyword>
<dbReference type="SUPFAM" id="SSF48230">
    <property type="entry name" value="Chondroitin AC/alginate lyase"/>
    <property type="match status" value="1"/>
</dbReference>
<dbReference type="EMBL" id="DQ837165">
    <property type="protein sequence ID" value="ABI35731.1"/>
    <property type="molecule type" value="Genomic_DNA"/>
</dbReference>
<dbReference type="Gene3D" id="1.50.10.100">
    <property type="entry name" value="Chondroitin AC/alginate lyase"/>
    <property type="match status" value="1"/>
</dbReference>